<dbReference type="SUPFAM" id="SSF47473">
    <property type="entry name" value="EF-hand"/>
    <property type="match status" value="1"/>
</dbReference>
<proteinExistence type="predicted"/>
<dbReference type="InterPro" id="IPR011992">
    <property type="entry name" value="EF-hand-dom_pair"/>
</dbReference>
<dbReference type="EMBL" id="JAQQAF010000007">
    <property type="protein sequence ID" value="KAJ8471393.1"/>
    <property type="molecule type" value="Genomic_DNA"/>
</dbReference>
<evidence type="ECO:0000256" key="1">
    <source>
        <dbReference type="ARBA" id="ARBA00022837"/>
    </source>
</evidence>
<reference evidence="2 3" key="1">
    <citation type="submission" date="2022-12" db="EMBL/GenBank/DDBJ databases">
        <title>Chromosome-scale assembly of the Ensete ventricosum genome.</title>
        <authorList>
            <person name="Dussert Y."/>
            <person name="Stocks J."/>
            <person name="Wendawek A."/>
            <person name="Woldeyes F."/>
            <person name="Nichols R.A."/>
            <person name="Borrell J.S."/>
        </authorList>
    </citation>
    <scope>NUCLEOTIDE SEQUENCE [LARGE SCALE GENOMIC DNA]</scope>
    <source>
        <strain evidence="3">cv. Maze</strain>
        <tissue evidence="2">Seeds</tissue>
    </source>
</reference>
<protein>
    <recommendedName>
        <fullName evidence="4">EF-hand domain-containing protein</fullName>
    </recommendedName>
</protein>
<sequence length="112" mass="12824">MTCEQSSALKVVGLQLQDDNSSDEEVGWWKEDHFNASNLIHWLSEEEIRERDKDKDGKLNSQEYFNGLLDLIKRYDDVYNFTYASDTSAEAPATNYSHNSTTATMATCQKMS</sequence>
<dbReference type="InterPro" id="IPR018247">
    <property type="entry name" value="EF_Hand_1_Ca_BS"/>
</dbReference>
<evidence type="ECO:0000313" key="2">
    <source>
        <dbReference type="EMBL" id="KAJ8471393.1"/>
    </source>
</evidence>
<evidence type="ECO:0000313" key="3">
    <source>
        <dbReference type="Proteomes" id="UP001222027"/>
    </source>
</evidence>
<dbReference type="PROSITE" id="PS00018">
    <property type="entry name" value="EF_HAND_1"/>
    <property type="match status" value="1"/>
</dbReference>
<organism evidence="2 3">
    <name type="scientific">Ensete ventricosum</name>
    <name type="common">Abyssinian banana</name>
    <name type="synonym">Musa ensete</name>
    <dbReference type="NCBI Taxonomy" id="4639"/>
    <lineage>
        <taxon>Eukaryota</taxon>
        <taxon>Viridiplantae</taxon>
        <taxon>Streptophyta</taxon>
        <taxon>Embryophyta</taxon>
        <taxon>Tracheophyta</taxon>
        <taxon>Spermatophyta</taxon>
        <taxon>Magnoliopsida</taxon>
        <taxon>Liliopsida</taxon>
        <taxon>Zingiberales</taxon>
        <taxon>Musaceae</taxon>
        <taxon>Ensete</taxon>
    </lineage>
</organism>
<name>A0AAV8QEL5_ENSVE</name>
<comment type="caution">
    <text evidence="2">The sequence shown here is derived from an EMBL/GenBank/DDBJ whole genome shotgun (WGS) entry which is preliminary data.</text>
</comment>
<dbReference type="Proteomes" id="UP001222027">
    <property type="component" value="Unassembled WGS sequence"/>
</dbReference>
<evidence type="ECO:0008006" key="4">
    <source>
        <dbReference type="Google" id="ProtNLM"/>
    </source>
</evidence>
<dbReference type="AlphaFoldDB" id="A0AAV8QEL5"/>
<keyword evidence="3" id="KW-1185">Reference proteome</keyword>
<accession>A0AAV8QEL5</accession>
<keyword evidence="1" id="KW-0106">Calcium</keyword>
<gene>
    <name evidence="2" type="ORF">OPV22_025736</name>
</gene>